<feature type="transmembrane region" description="Helical" evidence="1">
    <location>
        <begin position="478"/>
        <end position="501"/>
    </location>
</feature>
<reference evidence="3" key="1">
    <citation type="submission" date="2017-02" db="EMBL/GenBank/DDBJ databases">
        <authorList>
            <person name="Regsiter A."/>
            <person name="William W."/>
        </authorList>
    </citation>
    <scope>NUCLEOTIDE SEQUENCE</scope>
    <source>
        <strain evidence="3">Bib</strain>
    </source>
</reference>
<feature type="transmembrane region" description="Helical" evidence="1">
    <location>
        <begin position="266"/>
        <end position="289"/>
    </location>
</feature>
<feature type="transmembrane region" description="Helical" evidence="1">
    <location>
        <begin position="170"/>
        <end position="189"/>
    </location>
</feature>
<feature type="transmembrane region" description="Helical" evidence="1">
    <location>
        <begin position="109"/>
        <end position="134"/>
    </location>
</feature>
<feature type="transmembrane region" description="Helical" evidence="1">
    <location>
        <begin position="337"/>
        <end position="357"/>
    </location>
</feature>
<name>A0A3P3XIA2_9SPIR</name>
<feature type="transmembrane region" description="Helical" evidence="1">
    <location>
        <begin position="146"/>
        <end position="164"/>
    </location>
</feature>
<keyword evidence="1" id="KW-0472">Membrane</keyword>
<evidence type="ECO:0000256" key="1">
    <source>
        <dbReference type="SAM" id="Phobius"/>
    </source>
</evidence>
<dbReference type="PANTHER" id="PTHR35342">
    <property type="entry name" value="TRICARBOXYLIC TRANSPORT PROTEIN"/>
    <property type="match status" value="1"/>
</dbReference>
<keyword evidence="1" id="KW-1133">Transmembrane helix</keyword>
<feature type="transmembrane region" description="Helical" evidence="1">
    <location>
        <begin position="398"/>
        <end position="416"/>
    </location>
</feature>
<dbReference type="EMBL" id="FWDM01000014">
    <property type="protein sequence ID" value="SLM11992.1"/>
    <property type="molecule type" value="Genomic_DNA"/>
</dbReference>
<feature type="transmembrane region" description="Helical" evidence="1">
    <location>
        <begin position="62"/>
        <end position="83"/>
    </location>
</feature>
<accession>A0A3P3XIA2</accession>
<dbReference type="AlphaFoldDB" id="A0A3P3XIA2"/>
<proteinExistence type="predicted"/>
<dbReference type="InterPro" id="IPR002823">
    <property type="entry name" value="DUF112_TM"/>
</dbReference>
<evidence type="ECO:0000259" key="2">
    <source>
        <dbReference type="Pfam" id="PF01970"/>
    </source>
</evidence>
<feature type="domain" description="DUF112" evidence="2">
    <location>
        <begin position="21"/>
        <end position="446"/>
    </location>
</feature>
<dbReference type="Pfam" id="PF01970">
    <property type="entry name" value="TctA"/>
    <property type="match status" value="1"/>
</dbReference>
<feature type="transmembrane region" description="Helical" evidence="1">
    <location>
        <begin position="201"/>
        <end position="224"/>
    </location>
</feature>
<dbReference type="PANTHER" id="PTHR35342:SF5">
    <property type="entry name" value="TRICARBOXYLIC TRANSPORT PROTEIN"/>
    <property type="match status" value="1"/>
</dbReference>
<keyword evidence="1" id="KW-0812">Transmembrane</keyword>
<feature type="transmembrane region" description="Helical" evidence="1">
    <location>
        <begin position="363"/>
        <end position="386"/>
    </location>
</feature>
<evidence type="ECO:0000313" key="3">
    <source>
        <dbReference type="EMBL" id="SLM11992.1"/>
    </source>
</evidence>
<sequence length="508" mass="53501">MDAFLQVFTFGMHTVFQPLNLIVIAIGTLWGMIFGAIPGLTATMGVAIALPFTYKMDTASSLALLSSIYIGAISGGFISAGLLNMPGTPSSIATTFDANPMVKQGKASLAMSLSLASSFAGGILAVFIAIVATYGLAQVALKFGPFEYFSVGLLAFAGCVGMFGDKLFKSIISLVLGLVLAMIGSDVLTGVNRLTFGIPNLAAGIDILPLLMGLFGMSEILFALDNKESNVVPPDARNNLMGWKSFFSAFKLIISRSHIFNFIRSFIIGFAIGVFPGVGGATSSVVAYGVAKSTSKHPEKFGTGIPDGIIASETANNATIAGALVPLLSLGIPGDSVTAVMIGGFIIHGLFPGPLLFRENPQPVYIVFASQIIANLVMVLLGVFLMKFLIRTLSIKSHILLPVITAAMIIGSFALYNRVFDIGVTLVFGFVGYIFKKIDFPTVPLITSFILGPIVEKNLRQGLASSGGSLLPLFTRPLSLGLLIGAVILFAIGMYVSFFAAKRVESQK</sequence>
<organism evidence="3">
    <name type="scientific">uncultured spirochete</name>
    <dbReference type="NCBI Taxonomy" id="156406"/>
    <lineage>
        <taxon>Bacteria</taxon>
        <taxon>Pseudomonadati</taxon>
        <taxon>Spirochaetota</taxon>
        <taxon>Spirochaetia</taxon>
        <taxon>Spirochaetales</taxon>
        <taxon>environmental samples</taxon>
    </lineage>
</organism>
<feature type="transmembrane region" description="Helical" evidence="1">
    <location>
        <begin position="20"/>
        <end position="50"/>
    </location>
</feature>
<gene>
    <name evidence="3" type="ORF">SPIROBIBN47_210162</name>
</gene>
<protein>
    <recommendedName>
        <fullName evidence="2">DUF112 domain-containing protein</fullName>
    </recommendedName>
</protein>